<dbReference type="SUPFAM" id="SSF52172">
    <property type="entry name" value="CheY-like"/>
    <property type="match status" value="1"/>
</dbReference>
<keyword evidence="2" id="KW-0963">Cytoplasm</keyword>
<evidence type="ECO:0000256" key="3">
    <source>
        <dbReference type="ARBA" id="ARBA00022553"/>
    </source>
</evidence>
<dbReference type="PROSITE" id="PS51755">
    <property type="entry name" value="OMPR_PHOB"/>
    <property type="match status" value="1"/>
</dbReference>
<evidence type="ECO:0000313" key="13">
    <source>
        <dbReference type="Proteomes" id="UP000002601"/>
    </source>
</evidence>
<name>C6C1C7_MARSD</name>
<dbReference type="SMART" id="SM00862">
    <property type="entry name" value="Trans_reg_C"/>
    <property type="match status" value="1"/>
</dbReference>
<dbReference type="OrthoDB" id="368799at2"/>
<dbReference type="GO" id="GO:0032993">
    <property type="term" value="C:protein-DNA complex"/>
    <property type="evidence" value="ECO:0007669"/>
    <property type="project" value="TreeGrafter"/>
</dbReference>
<dbReference type="HOGENOM" id="CLU_000445_30_4_7"/>
<dbReference type="GO" id="GO:0006355">
    <property type="term" value="P:regulation of DNA-templated transcription"/>
    <property type="evidence" value="ECO:0007669"/>
    <property type="project" value="InterPro"/>
</dbReference>
<feature type="modified residue" description="4-aspartylphosphate" evidence="8">
    <location>
        <position position="55"/>
    </location>
</feature>
<evidence type="ECO:0000256" key="8">
    <source>
        <dbReference type="PROSITE-ProRule" id="PRU00169"/>
    </source>
</evidence>
<feature type="DNA-binding region" description="OmpR/PhoB-type" evidence="9">
    <location>
        <begin position="132"/>
        <end position="231"/>
    </location>
</feature>
<evidence type="ECO:0000256" key="1">
    <source>
        <dbReference type="ARBA" id="ARBA00004496"/>
    </source>
</evidence>
<dbReference type="AlphaFoldDB" id="C6C1C7"/>
<evidence type="ECO:0000259" key="11">
    <source>
        <dbReference type="PROSITE" id="PS51755"/>
    </source>
</evidence>
<keyword evidence="5" id="KW-0805">Transcription regulation</keyword>
<comment type="subcellular location">
    <subcellularLocation>
        <location evidence="1">Cytoplasm</location>
    </subcellularLocation>
</comment>
<dbReference type="CDD" id="cd00383">
    <property type="entry name" value="trans_reg_C"/>
    <property type="match status" value="1"/>
</dbReference>
<dbReference type="InterPro" id="IPR001867">
    <property type="entry name" value="OmpR/PhoB-type_DNA-bd"/>
</dbReference>
<evidence type="ECO:0000256" key="6">
    <source>
        <dbReference type="ARBA" id="ARBA00023125"/>
    </source>
</evidence>
<dbReference type="CDD" id="cd17623">
    <property type="entry name" value="REC_OmpR_CpxR"/>
    <property type="match status" value="1"/>
</dbReference>
<dbReference type="FunFam" id="3.40.50.2300:FF:000001">
    <property type="entry name" value="DNA-binding response regulator PhoB"/>
    <property type="match status" value="1"/>
</dbReference>
<dbReference type="InterPro" id="IPR001789">
    <property type="entry name" value="Sig_transdc_resp-reg_receiver"/>
</dbReference>
<feature type="domain" description="OmpR/PhoB-type" evidence="11">
    <location>
        <begin position="132"/>
        <end position="231"/>
    </location>
</feature>
<reference evidence="12 13" key="1">
    <citation type="submission" date="2009-06" db="EMBL/GenBank/DDBJ databases">
        <title>Complete sequence of Desulfovibrio salexigens DSM 2638.</title>
        <authorList>
            <consortium name="US DOE Joint Genome Institute"/>
            <person name="Lucas S."/>
            <person name="Copeland A."/>
            <person name="Lapidus A."/>
            <person name="Glavina del Rio T."/>
            <person name="Tice H."/>
            <person name="Bruce D."/>
            <person name="Goodwin L."/>
            <person name="Pitluck S."/>
            <person name="Munk A.C."/>
            <person name="Brettin T."/>
            <person name="Detter J.C."/>
            <person name="Han C."/>
            <person name="Tapia R."/>
            <person name="Larimer F."/>
            <person name="Land M."/>
            <person name="Hauser L."/>
            <person name="Kyrpides N."/>
            <person name="Anderson I."/>
            <person name="Wall J.D."/>
            <person name="Arkin A.P."/>
            <person name="Dehal P."/>
            <person name="Chivian D."/>
            <person name="Giles B."/>
            <person name="Hazen T.C."/>
        </authorList>
    </citation>
    <scope>NUCLEOTIDE SEQUENCE [LARGE SCALE GENOMIC DNA]</scope>
    <source>
        <strain evidence="13">ATCC 14822 / DSM 2638 / NCIMB 8403 / VKM B-1763</strain>
    </source>
</reference>
<evidence type="ECO:0000313" key="12">
    <source>
        <dbReference type="EMBL" id="ACS81102.1"/>
    </source>
</evidence>
<dbReference type="Pfam" id="PF00486">
    <property type="entry name" value="Trans_reg_C"/>
    <property type="match status" value="1"/>
</dbReference>
<keyword evidence="6 9" id="KW-0238">DNA-binding</keyword>
<dbReference type="KEGG" id="dsa:Desal_3050"/>
<dbReference type="Gene3D" id="3.40.50.2300">
    <property type="match status" value="1"/>
</dbReference>
<evidence type="ECO:0000256" key="2">
    <source>
        <dbReference type="ARBA" id="ARBA00022490"/>
    </source>
</evidence>
<dbReference type="EMBL" id="CP001649">
    <property type="protein sequence ID" value="ACS81102.1"/>
    <property type="molecule type" value="Genomic_DNA"/>
</dbReference>
<feature type="domain" description="Response regulatory" evidence="10">
    <location>
        <begin position="6"/>
        <end position="119"/>
    </location>
</feature>
<dbReference type="InterPro" id="IPR039420">
    <property type="entry name" value="WalR-like"/>
</dbReference>
<dbReference type="GO" id="GO:0000976">
    <property type="term" value="F:transcription cis-regulatory region binding"/>
    <property type="evidence" value="ECO:0007669"/>
    <property type="project" value="TreeGrafter"/>
</dbReference>
<dbReference type="Gene3D" id="1.10.10.10">
    <property type="entry name" value="Winged helix-like DNA-binding domain superfamily/Winged helix DNA-binding domain"/>
    <property type="match status" value="1"/>
</dbReference>
<evidence type="ECO:0000256" key="4">
    <source>
        <dbReference type="ARBA" id="ARBA00023012"/>
    </source>
</evidence>
<dbReference type="PANTHER" id="PTHR48111:SF39">
    <property type="entry name" value="TRANSCRIPTIONAL REGULATORY PROTEIN CPXR"/>
    <property type="match status" value="1"/>
</dbReference>
<gene>
    <name evidence="12" type="ordered locus">Desal_3050</name>
</gene>
<accession>C6C1C7</accession>
<dbReference type="RefSeq" id="WP_015852918.1">
    <property type="nucleotide sequence ID" value="NC_012881.1"/>
</dbReference>
<dbReference type="InterPro" id="IPR058124">
    <property type="entry name" value="CpxR-like_REC"/>
</dbReference>
<dbReference type="InterPro" id="IPR036388">
    <property type="entry name" value="WH-like_DNA-bd_sf"/>
</dbReference>
<dbReference type="InterPro" id="IPR016032">
    <property type="entry name" value="Sig_transdc_resp-reg_C-effctor"/>
</dbReference>
<dbReference type="GO" id="GO:0000156">
    <property type="term" value="F:phosphorelay response regulator activity"/>
    <property type="evidence" value="ECO:0007669"/>
    <property type="project" value="TreeGrafter"/>
</dbReference>
<dbReference type="eggNOG" id="COG0745">
    <property type="taxonomic scope" value="Bacteria"/>
</dbReference>
<dbReference type="InterPro" id="IPR011006">
    <property type="entry name" value="CheY-like_superfamily"/>
</dbReference>
<evidence type="ECO:0000256" key="5">
    <source>
        <dbReference type="ARBA" id="ARBA00023015"/>
    </source>
</evidence>
<dbReference type="Proteomes" id="UP000002601">
    <property type="component" value="Chromosome"/>
</dbReference>
<dbReference type="Gene3D" id="6.10.250.690">
    <property type="match status" value="1"/>
</dbReference>
<sequence>MEQQYPVLIVDDDAKLRALLTQYLEGYGYEVSTLPSGEGIIEEVKTSSPAIVILDIMMPGKDGLEVLRDLRPHSNVPVIMLTAKGEDTDRIVGLELGADDYISKPFNPRELLARIKAVLRRAKGPENNNPNSGQINVAGVVLHVAHQKLEIEGDSLELSSTEFKLLKALMDNPGRPMTRDDLMTSVWGKDFNAFDRSIDVHISKLRALFKPYPDHESRIKTVWGTGYMFVSE</sequence>
<dbReference type="PANTHER" id="PTHR48111">
    <property type="entry name" value="REGULATOR OF RPOS"/>
    <property type="match status" value="1"/>
</dbReference>
<dbReference type="SUPFAM" id="SSF46894">
    <property type="entry name" value="C-terminal effector domain of the bipartite response regulators"/>
    <property type="match status" value="1"/>
</dbReference>
<keyword evidence="7" id="KW-0804">Transcription</keyword>
<dbReference type="STRING" id="526222.Desal_3050"/>
<dbReference type="Pfam" id="PF00072">
    <property type="entry name" value="Response_reg"/>
    <property type="match status" value="1"/>
</dbReference>
<keyword evidence="3 8" id="KW-0597">Phosphoprotein</keyword>
<keyword evidence="4" id="KW-0902">Two-component regulatory system</keyword>
<evidence type="ECO:0000256" key="9">
    <source>
        <dbReference type="PROSITE-ProRule" id="PRU01091"/>
    </source>
</evidence>
<protein>
    <submittedName>
        <fullName evidence="12">Two component transcriptional regulator, winged helix family</fullName>
    </submittedName>
</protein>
<dbReference type="GO" id="GO:0005829">
    <property type="term" value="C:cytosol"/>
    <property type="evidence" value="ECO:0007669"/>
    <property type="project" value="TreeGrafter"/>
</dbReference>
<proteinExistence type="predicted"/>
<organism evidence="12 13">
    <name type="scientific">Maridesulfovibrio salexigens (strain ATCC 14822 / DSM 2638 / NCIMB 8403 / VKM B-1763)</name>
    <name type="common">Desulfovibrio salexigens</name>
    <dbReference type="NCBI Taxonomy" id="526222"/>
    <lineage>
        <taxon>Bacteria</taxon>
        <taxon>Pseudomonadati</taxon>
        <taxon>Thermodesulfobacteriota</taxon>
        <taxon>Desulfovibrionia</taxon>
        <taxon>Desulfovibrionales</taxon>
        <taxon>Desulfovibrionaceae</taxon>
        <taxon>Maridesulfovibrio</taxon>
    </lineage>
</organism>
<keyword evidence="13" id="KW-1185">Reference proteome</keyword>
<dbReference type="PROSITE" id="PS50110">
    <property type="entry name" value="RESPONSE_REGULATORY"/>
    <property type="match status" value="1"/>
</dbReference>
<evidence type="ECO:0000256" key="7">
    <source>
        <dbReference type="ARBA" id="ARBA00023163"/>
    </source>
</evidence>
<evidence type="ECO:0000259" key="10">
    <source>
        <dbReference type="PROSITE" id="PS50110"/>
    </source>
</evidence>
<dbReference type="SMART" id="SM00448">
    <property type="entry name" value="REC"/>
    <property type="match status" value="1"/>
</dbReference>